<proteinExistence type="predicted"/>
<organism evidence="1 2">
    <name type="scientific">Stratiformator vulcanicus</name>
    <dbReference type="NCBI Taxonomy" id="2527980"/>
    <lineage>
        <taxon>Bacteria</taxon>
        <taxon>Pseudomonadati</taxon>
        <taxon>Planctomycetota</taxon>
        <taxon>Planctomycetia</taxon>
        <taxon>Planctomycetales</taxon>
        <taxon>Planctomycetaceae</taxon>
        <taxon>Stratiformator</taxon>
    </lineage>
</organism>
<dbReference type="Pfam" id="PF20607">
    <property type="entry name" value="DUF6800"/>
    <property type="match status" value="1"/>
</dbReference>
<protein>
    <submittedName>
        <fullName evidence="1">Uncharacterized protein</fullName>
    </submittedName>
</protein>
<accession>A0A517R6I3</accession>
<evidence type="ECO:0000313" key="2">
    <source>
        <dbReference type="Proteomes" id="UP000317318"/>
    </source>
</evidence>
<dbReference type="AlphaFoldDB" id="A0A517R6I3"/>
<dbReference type="InterPro" id="IPR046479">
    <property type="entry name" value="DUF6800"/>
</dbReference>
<keyword evidence="2" id="KW-1185">Reference proteome</keyword>
<reference evidence="1 2" key="1">
    <citation type="submission" date="2019-02" db="EMBL/GenBank/DDBJ databases">
        <title>Deep-cultivation of Planctomycetes and their phenomic and genomic characterization uncovers novel biology.</title>
        <authorList>
            <person name="Wiegand S."/>
            <person name="Jogler M."/>
            <person name="Boedeker C."/>
            <person name="Pinto D."/>
            <person name="Vollmers J."/>
            <person name="Rivas-Marin E."/>
            <person name="Kohn T."/>
            <person name="Peeters S.H."/>
            <person name="Heuer A."/>
            <person name="Rast P."/>
            <person name="Oberbeckmann S."/>
            <person name="Bunk B."/>
            <person name="Jeske O."/>
            <person name="Meyerdierks A."/>
            <person name="Storesund J.E."/>
            <person name="Kallscheuer N."/>
            <person name="Luecker S."/>
            <person name="Lage O.M."/>
            <person name="Pohl T."/>
            <person name="Merkel B.J."/>
            <person name="Hornburger P."/>
            <person name="Mueller R.-W."/>
            <person name="Bruemmer F."/>
            <person name="Labrenz M."/>
            <person name="Spormann A.M."/>
            <person name="Op den Camp H."/>
            <person name="Overmann J."/>
            <person name="Amann R."/>
            <person name="Jetten M.S.M."/>
            <person name="Mascher T."/>
            <person name="Medema M.H."/>
            <person name="Devos D.P."/>
            <person name="Kaster A.-K."/>
            <person name="Ovreas L."/>
            <person name="Rohde M."/>
            <person name="Galperin M.Y."/>
            <person name="Jogler C."/>
        </authorList>
    </citation>
    <scope>NUCLEOTIDE SEQUENCE [LARGE SCALE GENOMIC DNA]</scope>
    <source>
        <strain evidence="1 2">Pan189</strain>
    </source>
</reference>
<sequence>MPRVERSREIARRRTRRAKLAKLRKKYAEAQTDAERDEIFAKARRISPFVEFQAEAKEE</sequence>
<dbReference type="KEGG" id="svp:Pan189_38630"/>
<evidence type="ECO:0000313" key="1">
    <source>
        <dbReference type="EMBL" id="QDT39455.1"/>
    </source>
</evidence>
<dbReference type="RefSeq" id="WP_145365590.1">
    <property type="nucleotide sequence ID" value="NZ_CP036268.1"/>
</dbReference>
<name>A0A517R6I3_9PLAN</name>
<dbReference type="EMBL" id="CP036268">
    <property type="protein sequence ID" value="QDT39455.1"/>
    <property type="molecule type" value="Genomic_DNA"/>
</dbReference>
<dbReference type="Proteomes" id="UP000317318">
    <property type="component" value="Chromosome"/>
</dbReference>
<gene>
    <name evidence="1" type="ORF">Pan189_38630</name>
</gene>